<dbReference type="InterPro" id="IPR036097">
    <property type="entry name" value="HisK_dim/P_sf"/>
</dbReference>
<dbReference type="SUPFAM" id="SSF52172">
    <property type="entry name" value="CheY-like"/>
    <property type="match status" value="1"/>
</dbReference>
<comment type="caution">
    <text evidence="10">The sequence shown here is derived from an EMBL/GenBank/DDBJ whole genome shotgun (WGS) entry which is preliminary data.</text>
</comment>
<feature type="domain" description="Histidine kinase" evidence="6">
    <location>
        <begin position="459"/>
        <end position="680"/>
    </location>
</feature>
<dbReference type="InterPro" id="IPR013656">
    <property type="entry name" value="PAS_4"/>
</dbReference>
<dbReference type="PANTHER" id="PTHR43065">
    <property type="entry name" value="SENSOR HISTIDINE KINASE"/>
    <property type="match status" value="1"/>
</dbReference>
<dbReference type="Pfam" id="PF00512">
    <property type="entry name" value="HisKA"/>
    <property type="match status" value="1"/>
</dbReference>
<dbReference type="SMART" id="SM00086">
    <property type="entry name" value="PAC"/>
    <property type="match status" value="3"/>
</dbReference>
<feature type="coiled-coil region" evidence="5">
    <location>
        <begin position="288"/>
        <end position="322"/>
    </location>
</feature>
<dbReference type="Gene3D" id="1.10.287.130">
    <property type="match status" value="1"/>
</dbReference>
<dbReference type="Proteomes" id="UP000305095">
    <property type="component" value="Unassembled WGS sequence"/>
</dbReference>
<evidence type="ECO:0000313" key="11">
    <source>
        <dbReference type="Proteomes" id="UP000305095"/>
    </source>
</evidence>
<protein>
    <recommendedName>
        <fullName evidence="2">histidine kinase</fullName>
        <ecNumber evidence="2">2.7.13.3</ecNumber>
    </recommendedName>
</protein>
<evidence type="ECO:0000259" key="8">
    <source>
        <dbReference type="PROSITE" id="PS50112"/>
    </source>
</evidence>
<dbReference type="InterPro" id="IPR036890">
    <property type="entry name" value="HATPase_C_sf"/>
</dbReference>
<dbReference type="SMART" id="SM00091">
    <property type="entry name" value="PAS"/>
    <property type="match status" value="3"/>
</dbReference>
<dbReference type="CDD" id="cd00130">
    <property type="entry name" value="PAS"/>
    <property type="match status" value="3"/>
</dbReference>
<dbReference type="PROSITE" id="PS50109">
    <property type="entry name" value="HIS_KIN"/>
    <property type="match status" value="1"/>
</dbReference>
<proteinExistence type="predicted"/>
<dbReference type="PROSITE" id="PS50112">
    <property type="entry name" value="PAS"/>
    <property type="match status" value="1"/>
</dbReference>
<evidence type="ECO:0000256" key="4">
    <source>
        <dbReference type="PROSITE-ProRule" id="PRU00169"/>
    </source>
</evidence>
<feature type="coiled-coil region" evidence="5">
    <location>
        <begin position="20"/>
        <end position="54"/>
    </location>
</feature>
<dbReference type="SUPFAM" id="SSF47384">
    <property type="entry name" value="Homodimeric domain of signal transducing histidine kinase"/>
    <property type="match status" value="1"/>
</dbReference>
<dbReference type="InterPro" id="IPR005467">
    <property type="entry name" value="His_kinase_dom"/>
</dbReference>
<dbReference type="SMART" id="SM00388">
    <property type="entry name" value="HisKA"/>
    <property type="match status" value="1"/>
</dbReference>
<comment type="catalytic activity">
    <reaction evidence="1">
        <text>ATP + protein L-histidine = ADP + protein N-phospho-L-histidine.</text>
        <dbReference type="EC" id="2.7.13.3"/>
    </reaction>
</comment>
<evidence type="ECO:0000256" key="1">
    <source>
        <dbReference type="ARBA" id="ARBA00000085"/>
    </source>
</evidence>
<dbReference type="Gene3D" id="2.10.70.100">
    <property type="match status" value="1"/>
</dbReference>
<dbReference type="EMBL" id="SZZP01000029">
    <property type="protein sequence ID" value="TKV73924.1"/>
    <property type="molecule type" value="Genomic_DNA"/>
</dbReference>
<dbReference type="PANTHER" id="PTHR43065:SF49">
    <property type="entry name" value="HISTIDINE KINASE"/>
    <property type="match status" value="1"/>
</dbReference>
<organism evidence="10 11">
    <name type="scientific">Bradyrhizobium elkanii</name>
    <dbReference type="NCBI Taxonomy" id="29448"/>
    <lineage>
        <taxon>Bacteria</taxon>
        <taxon>Pseudomonadati</taxon>
        <taxon>Pseudomonadota</taxon>
        <taxon>Alphaproteobacteria</taxon>
        <taxon>Hyphomicrobiales</taxon>
        <taxon>Nitrobacteraceae</taxon>
        <taxon>Bradyrhizobium</taxon>
    </lineage>
</organism>
<dbReference type="SMART" id="SM00387">
    <property type="entry name" value="HATPase_c"/>
    <property type="match status" value="1"/>
</dbReference>
<gene>
    <name evidence="10" type="ORF">FDV58_34445</name>
</gene>
<dbReference type="CDD" id="cd00082">
    <property type="entry name" value="HisKA"/>
    <property type="match status" value="1"/>
</dbReference>
<dbReference type="InterPro" id="IPR004358">
    <property type="entry name" value="Sig_transdc_His_kin-like_C"/>
</dbReference>
<dbReference type="GO" id="GO:0000155">
    <property type="term" value="F:phosphorelay sensor kinase activity"/>
    <property type="evidence" value="ECO:0007669"/>
    <property type="project" value="InterPro"/>
</dbReference>
<feature type="domain" description="Response regulatory" evidence="7">
    <location>
        <begin position="703"/>
        <end position="816"/>
    </location>
</feature>
<dbReference type="EC" id="2.7.13.3" evidence="2"/>
<dbReference type="InterPro" id="IPR003661">
    <property type="entry name" value="HisK_dim/P_dom"/>
</dbReference>
<keyword evidence="5" id="KW-0175">Coiled coil</keyword>
<feature type="domain" description="PAC" evidence="9">
    <location>
        <begin position="248"/>
        <end position="300"/>
    </location>
</feature>
<dbReference type="InterPro" id="IPR003594">
    <property type="entry name" value="HATPase_dom"/>
</dbReference>
<keyword evidence="3 4" id="KW-0597">Phosphoprotein</keyword>
<dbReference type="AlphaFoldDB" id="A0A4U6RHP9"/>
<dbReference type="NCBIfam" id="TIGR00229">
    <property type="entry name" value="sensory_box"/>
    <property type="match status" value="2"/>
</dbReference>
<accession>A0A4U6RHP9</accession>
<feature type="domain" description="PAC" evidence="9">
    <location>
        <begin position="121"/>
        <end position="174"/>
    </location>
</feature>
<evidence type="ECO:0000256" key="3">
    <source>
        <dbReference type="ARBA" id="ARBA00022553"/>
    </source>
</evidence>
<dbReference type="SUPFAM" id="SSF55785">
    <property type="entry name" value="PYP-like sensor domain (PAS domain)"/>
    <property type="match status" value="3"/>
</dbReference>
<dbReference type="InterPro" id="IPR013655">
    <property type="entry name" value="PAS_fold_3"/>
</dbReference>
<sequence length="826" mass="92363">MPARMTPSDPADVLPEAAAAERLRQHLEEIARERDRAHRELQEREAELARIQRIARVGGLEIDFRDGVRNRRSPEYLLVHGLPPEEVNETYENWVARIHPEDRERTIRHLFGVLKAGGEDYTAEYRIIRPNDGESRWIRVVAKIERDRSGRALRLVGADLDVTDQMLAQETLRESEERFRLIADSAPVPIWVTKLDRTRSFANQAYLDFLGLPFEEAIVFDWRKALHPDDLPQILQEQITGELSLKPFVLEARYRNAAGNWRWLRSESQPRWDPNGKHIGFIGVAHDITAAKEAEIELRKLNESLERRILERTAQLESREAQMRAILETSHQYQMLLNRDGGLLYTNQTALAGICTDAADVVGKPFWDTPWFAATEGMPRVIQNAFATVMRGEEVKIEMQLRLPIGERYFDFAMRPLQDQHGTIVGAVPEAVDITERRRGEEALRQSQKMEAVGQLTGGVAHDFNNLLTIIRSATDFLRRRELPDDRRRRYIDAISETVERASKLTAQLLAFARRQPLNPEVFNVGTQVDSVTQLIRPLVGARIHIEVRIEDPDCFAIADIGQFETALLNLAVNARDAMSGEGRLTIGVRKVKNIPALRAQASRSGDFVTVSIQDTGTGISPENLDAIFEPFFTTKEVGKGTGLGLSQAFGFVKQSDGDIEVTSTPGHGATFTIYLPQAMRPADAKVAASAGTEQASIGRGYRVLVVEDNDDVGQFSTELLEDLGYSVKRAANANAALSILSENEFAADLVFSDVIMPGMNGVELAGIIRDRFPGLPVVLTSGYSNVLAENAHSGFELIQKPYSVEALSRTLRKAIAEQRATASKP</sequence>
<dbReference type="Gene3D" id="3.30.565.10">
    <property type="entry name" value="Histidine kinase-like ATPase, C-terminal domain"/>
    <property type="match status" value="1"/>
</dbReference>
<dbReference type="SMART" id="SM00448">
    <property type="entry name" value="REC"/>
    <property type="match status" value="1"/>
</dbReference>
<dbReference type="InterPro" id="IPR000014">
    <property type="entry name" value="PAS"/>
</dbReference>
<dbReference type="SUPFAM" id="SSF55874">
    <property type="entry name" value="ATPase domain of HSP90 chaperone/DNA topoisomerase II/histidine kinase"/>
    <property type="match status" value="1"/>
</dbReference>
<dbReference type="PRINTS" id="PR00344">
    <property type="entry name" value="BCTRLSENSOR"/>
</dbReference>
<dbReference type="Pfam" id="PF00072">
    <property type="entry name" value="Response_reg"/>
    <property type="match status" value="1"/>
</dbReference>
<dbReference type="Pfam" id="PF02518">
    <property type="entry name" value="HATPase_c"/>
    <property type="match status" value="1"/>
</dbReference>
<dbReference type="InterPro" id="IPR011006">
    <property type="entry name" value="CheY-like_superfamily"/>
</dbReference>
<feature type="domain" description="PAS" evidence="8">
    <location>
        <begin position="175"/>
        <end position="236"/>
    </location>
</feature>
<evidence type="ECO:0000259" key="6">
    <source>
        <dbReference type="PROSITE" id="PS50109"/>
    </source>
</evidence>
<dbReference type="PROSITE" id="PS50110">
    <property type="entry name" value="RESPONSE_REGULATORY"/>
    <property type="match status" value="1"/>
</dbReference>
<dbReference type="PROSITE" id="PS50113">
    <property type="entry name" value="PAC"/>
    <property type="match status" value="3"/>
</dbReference>
<dbReference type="InterPro" id="IPR001610">
    <property type="entry name" value="PAC"/>
</dbReference>
<dbReference type="InterPro" id="IPR000700">
    <property type="entry name" value="PAS-assoc_C"/>
</dbReference>
<dbReference type="Pfam" id="PF08447">
    <property type="entry name" value="PAS_3"/>
    <property type="match status" value="2"/>
</dbReference>
<evidence type="ECO:0000313" key="10">
    <source>
        <dbReference type="EMBL" id="TKV73924.1"/>
    </source>
</evidence>
<dbReference type="Gene3D" id="3.30.450.20">
    <property type="entry name" value="PAS domain"/>
    <property type="match status" value="3"/>
</dbReference>
<feature type="domain" description="PAC" evidence="9">
    <location>
        <begin position="395"/>
        <end position="446"/>
    </location>
</feature>
<dbReference type="Gene3D" id="3.40.50.2300">
    <property type="match status" value="1"/>
</dbReference>
<evidence type="ECO:0000259" key="7">
    <source>
        <dbReference type="PROSITE" id="PS50110"/>
    </source>
</evidence>
<evidence type="ECO:0000256" key="5">
    <source>
        <dbReference type="SAM" id="Coils"/>
    </source>
</evidence>
<name>A0A4U6RHP9_BRAEL</name>
<evidence type="ECO:0000256" key="2">
    <source>
        <dbReference type="ARBA" id="ARBA00012438"/>
    </source>
</evidence>
<dbReference type="InterPro" id="IPR035965">
    <property type="entry name" value="PAS-like_dom_sf"/>
</dbReference>
<reference evidence="10 11" key="1">
    <citation type="submission" date="2019-05" db="EMBL/GenBank/DDBJ databases">
        <title>Draft Genome of Bradyrhizobium elkanii strain SEMIA 938, Used in Commercial Inoculants for Lupinus spp. in Brazil.</title>
        <authorList>
            <person name="Hungria M."/>
            <person name="Delamuta J.R.M."/>
            <person name="Ribeiro R.A."/>
            <person name="Nogueira M.A."/>
        </authorList>
    </citation>
    <scope>NUCLEOTIDE SEQUENCE [LARGE SCALE GENOMIC DNA]</scope>
    <source>
        <strain evidence="10 11">Semia 938</strain>
    </source>
</reference>
<dbReference type="InterPro" id="IPR001789">
    <property type="entry name" value="Sig_transdc_resp-reg_receiver"/>
</dbReference>
<dbReference type="Pfam" id="PF08448">
    <property type="entry name" value="PAS_4"/>
    <property type="match status" value="1"/>
</dbReference>
<feature type="modified residue" description="4-aspartylphosphate" evidence="4">
    <location>
        <position position="754"/>
    </location>
</feature>
<evidence type="ECO:0000259" key="9">
    <source>
        <dbReference type="PROSITE" id="PS50113"/>
    </source>
</evidence>